<organism evidence="2 4">
    <name type="scientific">Natrinema thermotolerans</name>
    <dbReference type="NCBI Taxonomy" id="121872"/>
    <lineage>
        <taxon>Archaea</taxon>
        <taxon>Methanobacteriati</taxon>
        <taxon>Methanobacteriota</taxon>
        <taxon>Stenosarchaea group</taxon>
        <taxon>Halobacteria</taxon>
        <taxon>Halobacteriales</taxon>
        <taxon>Natrialbaceae</taxon>
        <taxon>Natrinema</taxon>
    </lineage>
</organism>
<name>A0AAF0PAN4_9EURY</name>
<feature type="domain" description="DICT" evidence="1">
    <location>
        <begin position="109"/>
        <end position="212"/>
    </location>
</feature>
<sequence>MNVSTVSLSDCIERIETDRKTVRFCNVSDRSNDDALEAFFEPHDVDLEFVDAPDRPADVVDLLADGRRIESSPLAAVRRYARAWEESMAVGLRADPPAVVTGLRDNYFESYDKQRMIMASRTVEFRAWNGGEGELHAGFQQLSKIDHQPEVYRDLATSDVDVHVYGEPDRRPRPDVDLTTHASTDAEARRHWWVAYDGAGDDEEKLVLLAQERGPNRFYGFWTERPPIVDDVIARMDHL</sequence>
<dbReference type="EMBL" id="CP101873">
    <property type="protein sequence ID" value="WMT07581.1"/>
    <property type="molecule type" value="Genomic_DNA"/>
</dbReference>
<dbReference type="InterPro" id="IPR016954">
    <property type="entry name" value="Uncharacterised_Vng0742h"/>
</dbReference>
<dbReference type="PIRSF" id="PIRSF030471">
    <property type="entry name" value="STR_Vng0742h_prd"/>
    <property type="match status" value="1"/>
</dbReference>
<dbReference type="AlphaFoldDB" id="A0AAF0PAN4"/>
<dbReference type="GeneID" id="84216201"/>
<protein>
    <recommendedName>
        <fullName evidence="1">DICT domain-containing protein</fullName>
    </recommendedName>
</protein>
<dbReference type="GeneID" id="39864675"/>
<accession>A0AAF0PAN4</accession>
<dbReference type="Proteomes" id="UP001224926">
    <property type="component" value="Chromosome"/>
</dbReference>
<gene>
    <name evidence="3" type="ORF">NP511_00920</name>
    <name evidence="2" type="ORF">NP511_19635</name>
</gene>
<proteinExistence type="predicted"/>
<dbReference type="Pfam" id="PF10069">
    <property type="entry name" value="DICT"/>
    <property type="match status" value="1"/>
</dbReference>
<evidence type="ECO:0000259" key="1">
    <source>
        <dbReference type="Pfam" id="PF10069"/>
    </source>
</evidence>
<keyword evidence="4" id="KW-1185">Reference proteome</keyword>
<evidence type="ECO:0000313" key="3">
    <source>
        <dbReference type="EMBL" id="WMT08213.1"/>
    </source>
</evidence>
<dbReference type="InterPro" id="IPR019278">
    <property type="entry name" value="DICT_dom"/>
</dbReference>
<evidence type="ECO:0000313" key="2">
    <source>
        <dbReference type="EMBL" id="WMT07581.1"/>
    </source>
</evidence>
<dbReference type="RefSeq" id="WP_049966773.1">
    <property type="nucleotide sequence ID" value="NZ_CP101873.1"/>
</dbReference>
<dbReference type="EMBL" id="CP101873">
    <property type="protein sequence ID" value="WMT08213.1"/>
    <property type="molecule type" value="Genomic_DNA"/>
</dbReference>
<reference evidence="2 4" key="1">
    <citation type="submission" date="2022-07" db="EMBL/GenBank/DDBJ databases">
        <title>Two temperate virus in Haloterrigena jeotgali A29.</title>
        <authorList>
            <person name="Deng X."/>
        </authorList>
    </citation>
    <scope>NUCLEOTIDE SEQUENCE [LARGE SCALE GENOMIC DNA]</scope>
    <source>
        <strain evidence="2 4">A29</strain>
    </source>
</reference>
<evidence type="ECO:0000313" key="4">
    <source>
        <dbReference type="Proteomes" id="UP001224926"/>
    </source>
</evidence>